<dbReference type="Gene3D" id="3.30.530.20">
    <property type="match status" value="1"/>
</dbReference>
<proteinExistence type="predicted"/>
<dbReference type="OrthoDB" id="9774199at2"/>
<dbReference type="InterPro" id="IPR021295">
    <property type="entry name" value="DUF2867"/>
</dbReference>
<dbReference type="InParanoid" id="A0A4R2PEY9"/>
<dbReference type="Proteomes" id="UP000295399">
    <property type="component" value="Unassembled WGS sequence"/>
</dbReference>
<dbReference type="InterPro" id="IPR023393">
    <property type="entry name" value="START-like_dom_sf"/>
</dbReference>
<dbReference type="RefSeq" id="WP_132708965.1">
    <property type="nucleotide sequence ID" value="NZ_JACIGF010000008.1"/>
</dbReference>
<dbReference type="AlphaFoldDB" id="A0A4R2PEY9"/>
<dbReference type="SUPFAM" id="SSF55961">
    <property type="entry name" value="Bet v1-like"/>
    <property type="match status" value="1"/>
</dbReference>
<comment type="caution">
    <text evidence="2">The sequence shown here is derived from an EMBL/GenBank/DDBJ whole genome shotgun (WGS) entry which is preliminary data.</text>
</comment>
<reference evidence="2 3" key="1">
    <citation type="submission" date="2019-03" db="EMBL/GenBank/DDBJ databases">
        <title>Genomic Encyclopedia of Type Strains, Phase IV (KMG-IV): sequencing the most valuable type-strain genomes for metagenomic binning, comparative biology and taxonomic classification.</title>
        <authorList>
            <person name="Goeker M."/>
        </authorList>
    </citation>
    <scope>NUCLEOTIDE SEQUENCE [LARGE SCALE GENOMIC DNA]</scope>
    <source>
        <strain evidence="2 3">DSM 2132</strain>
    </source>
</reference>
<accession>A0A4R2PEY9</accession>
<dbReference type="EMBL" id="SLXO01000008">
    <property type="protein sequence ID" value="TCP33038.1"/>
    <property type="molecule type" value="Genomic_DNA"/>
</dbReference>
<keyword evidence="3" id="KW-1185">Reference proteome</keyword>
<name>A0A4R2PEY9_RHOSA</name>
<evidence type="ECO:0000313" key="2">
    <source>
        <dbReference type="EMBL" id="TCP33038.1"/>
    </source>
</evidence>
<organism evidence="2 3">
    <name type="scientific">Rhodothalassium salexigens DSM 2132</name>
    <dbReference type="NCBI Taxonomy" id="1188247"/>
    <lineage>
        <taxon>Bacteria</taxon>
        <taxon>Pseudomonadati</taxon>
        <taxon>Pseudomonadota</taxon>
        <taxon>Alphaproteobacteria</taxon>
        <taxon>Rhodothalassiales</taxon>
        <taxon>Rhodothalassiaceae</taxon>
        <taxon>Rhodothalassium</taxon>
    </lineage>
</organism>
<protein>
    <submittedName>
        <fullName evidence="2">Uncharacterized protein DUF2867</fullName>
    </submittedName>
</protein>
<dbReference type="Pfam" id="PF11066">
    <property type="entry name" value="DUF2867"/>
    <property type="match status" value="1"/>
</dbReference>
<sequence>MARDYSHYRSFKYKAGGAARTRAPQDLVWEVVAGIGGEDRYYTMNYLWTVREMMDAAVGGPGMRRTRPVGHEPRPGDHIDSWEVLVADRPRRLALIFGMKAPGRGVLEFDLARLHGRTRLTATAYWQPDGFSGLLYWRAMQPAHLVLFDRLTSEICRRAEDRARDLPQPAGAAPLTSMPEDATG</sequence>
<evidence type="ECO:0000313" key="3">
    <source>
        <dbReference type="Proteomes" id="UP000295399"/>
    </source>
</evidence>
<feature type="region of interest" description="Disordered" evidence="1">
    <location>
        <begin position="162"/>
        <end position="184"/>
    </location>
</feature>
<evidence type="ECO:0000256" key="1">
    <source>
        <dbReference type="SAM" id="MobiDB-lite"/>
    </source>
</evidence>
<gene>
    <name evidence="2" type="ORF">EV659_108138</name>
</gene>